<dbReference type="PATRIC" id="fig|153151.4.peg.3024"/>
<sequence length="726" mass="84604">MIVAYLMDASYFLKMMIRRKEMKVGRNDPCPCGSGKKYKKCCMKKDAVVEIRKVREERFFQLKNELSEEIYQFLERSLPFSEKLRAETVFDQKINSTQNGDMFGPLFRLWYLFFHRFDNGLRGVEWFYQEKKTGLKAEKARLLETWVSLVPRLIQIVDMDDNGITVEDAFTHERFHMPFCETMSKPIPWGGTFCLLEPFGEGYYVHGAAIFEGPRGIKRAYAKINQLMSETKQSYEQIAMDCFLEIVNELMDPYDFRHREMTKIDEVTLHYEVDDGKKLVHSLEKQDVVIVDEQKGKITKLSFAGKQYIYEDNLASSPVYMREVLGFIEINKHHLKFVTFLPDAVESFIKVMEKAGSVARFIKKTVRKLDAPKNVEFRSYAMQLGENVPLYFGALANQTLDIYRSLHTPQEEWDGKTVMQMAEQGKKEEVERWLQEREYISFMNAERLECPVTVDFNTIRRKFGLPLSPFVTLGEKRQTRLLEKQRTDEMEQYEQYDMPLEWMDSFFGKDIAEFFIEKTRGKSEATVSKYGTGLSIIAQYLLQSRLSSWTSITKDHWQQCIVYHYLEMNGDASINQAKSFFSTAKALAKWIDARYGTNHAPTVRSIIQEVEEEIYDAIRLLDLYVPYAARKYHDWLQEIGRVAIENALEDRQVSGLFQVTAVSAVTMRCQHAESGKQYTISITPLVRSYAKAGMIIRGNIAETTSNGRWRLIHVSRVFPKEAGQYI</sequence>
<reference evidence="1 2" key="1">
    <citation type="submission" date="2016-01" db="EMBL/GenBank/DDBJ databases">
        <title>Draft Genome Sequences of Seven Thermophilic Sporeformers Isolated from Foods.</title>
        <authorList>
            <person name="Berendsen E.M."/>
            <person name="Wells-Bennik M.H."/>
            <person name="Krawcyk A.O."/>
            <person name="De Jong A."/>
            <person name="Holsappel S."/>
            <person name="Eijlander R.T."/>
            <person name="Kuipers O.P."/>
        </authorList>
    </citation>
    <scope>NUCLEOTIDE SEQUENCE [LARGE SCALE GENOMIC DNA]</scope>
    <source>
        <strain evidence="1 2">B4110</strain>
    </source>
</reference>
<proteinExistence type="predicted"/>
<accession>A0A150N261</accession>
<protein>
    <recommendedName>
        <fullName evidence="3">Core-binding (CB) domain-containing protein</fullName>
    </recommendedName>
</protein>
<evidence type="ECO:0000313" key="2">
    <source>
        <dbReference type="Proteomes" id="UP000075324"/>
    </source>
</evidence>
<dbReference type="Proteomes" id="UP000075324">
    <property type="component" value="Unassembled WGS sequence"/>
</dbReference>
<evidence type="ECO:0000313" key="1">
    <source>
        <dbReference type="EMBL" id="KYD30672.1"/>
    </source>
</evidence>
<dbReference type="Gene3D" id="3.10.450.50">
    <property type="match status" value="1"/>
</dbReference>
<dbReference type="AlphaFoldDB" id="A0A150N261"/>
<evidence type="ECO:0008006" key="3">
    <source>
        <dbReference type="Google" id="ProtNLM"/>
    </source>
</evidence>
<name>A0A150N261_9BACL</name>
<dbReference type="SUPFAM" id="SSF103642">
    <property type="entry name" value="Sec-C motif"/>
    <property type="match status" value="1"/>
</dbReference>
<dbReference type="EMBL" id="LQYW01000047">
    <property type="protein sequence ID" value="KYD30672.1"/>
    <property type="molecule type" value="Genomic_DNA"/>
</dbReference>
<organism evidence="1 2">
    <name type="scientific">Parageobacillus toebii</name>
    <dbReference type="NCBI Taxonomy" id="153151"/>
    <lineage>
        <taxon>Bacteria</taxon>
        <taxon>Bacillati</taxon>
        <taxon>Bacillota</taxon>
        <taxon>Bacilli</taxon>
        <taxon>Bacillales</taxon>
        <taxon>Anoxybacillaceae</taxon>
        <taxon>Parageobacillus</taxon>
    </lineage>
</organism>
<gene>
    <name evidence="1" type="ORF">B4110_1470</name>
</gene>
<dbReference type="Pfam" id="PF02810">
    <property type="entry name" value="SEC-C"/>
    <property type="match status" value="1"/>
</dbReference>
<comment type="caution">
    <text evidence="1">The sequence shown here is derived from an EMBL/GenBank/DDBJ whole genome shotgun (WGS) entry which is preliminary data.</text>
</comment>
<dbReference type="InterPro" id="IPR004027">
    <property type="entry name" value="SEC_C_motif"/>
</dbReference>